<feature type="compositionally biased region" description="Acidic residues" evidence="1">
    <location>
        <begin position="2235"/>
        <end position="2252"/>
    </location>
</feature>
<feature type="compositionally biased region" description="Basic and acidic residues" evidence="1">
    <location>
        <begin position="544"/>
        <end position="566"/>
    </location>
</feature>
<evidence type="ECO:0000313" key="2">
    <source>
        <dbReference type="EMBL" id="CAH0369620.1"/>
    </source>
</evidence>
<feature type="compositionally biased region" description="Basic and acidic residues" evidence="1">
    <location>
        <begin position="483"/>
        <end position="492"/>
    </location>
</feature>
<feature type="region of interest" description="Disordered" evidence="1">
    <location>
        <begin position="1850"/>
        <end position="1950"/>
    </location>
</feature>
<feature type="region of interest" description="Disordered" evidence="1">
    <location>
        <begin position="408"/>
        <end position="428"/>
    </location>
</feature>
<feature type="compositionally biased region" description="Low complexity" evidence="1">
    <location>
        <begin position="493"/>
        <end position="505"/>
    </location>
</feature>
<keyword evidence="3" id="KW-1185">Reference proteome</keyword>
<sequence length="2557" mass="273759">MAPPPPAVEVHVEAPDRAWGPRAAAAWHLQHLWRTVAPSDDARLPTPRQVLGRRGGEHRALVSPSTTIRFAPRRHSLVIVLDASQHARTARNGRVPLALAPKAISCLLEAITSQRACSPLEKIVVDAQLLVVAADDVVWRPCARVMVETNQSLQEASERIAAAIHASEKRLATHKTEECGGAPSVERCARAGLFALRFCESGGARTIVVATDGDGVAAPRDCGLLGGRAEGGAGAHARREGVALHVLDYAGAAFDDESDATWGLVADWAGATVACERTGGGFMSYHPSRNKLVKGSVASKRVVRRRDEDVGSSLVWRRSPLSLRPHTSSTDQNVEQLAAYPLPRASLSDVARLRASGPLDLTSFKIQTASQKRRPREPLSITWELPRLVDDATTLRYVVELRPPPQHELVNEARRRTSGRTATPSDLAAAALSTKSGAVSARIEVIGPLSVVEALRTLPPLENLGVAALGPPQEARSIQRRSRPIERSDDASRTPSTSRSPSPQQARDEASQARARRLRDLAAWLLRRDGALSSLSQTSSSTTERQEEEKKHSTLVESVLDHLRDDELGDIQEDSSQRGRRSRRKKPTADALERLVAALPARDLAALADVERFHVATSGPEAGAARRVADALSRWGRPVQGVSGAYARKSSEEELTVARARWRASRVLEVALATVGSRNENAARDLRARLSAAAAPGGEPHSLAQAAPFLIRQVAKEGDDDVYGTPHAVAQRWLRTSLAGYRDKYDATVVDGNAALAAFRASREALGFSLADERRTKGNVVACLLVADSNELRPQEDEARIEDDSSSVPLVQSVVEFDGNELVSELWVEPGRGLSVDMAVVTQIRSQLRRKDGRAHNALRALRALGAGGRGASAVDGASAVALATYATRTLALDLATFGDDDAERSVAAKGVHAAISASLDQVATRVDDSTWVTGLTTNKSLGEACALVAEVCEGDGSSQGVHLHEVSARDVARGYGVRNEDEVGSTTKRVAGAVKRAHAAAYARGALQLLGQSKASSSEVSAALDSVRWTKAVSADAAVAALAARALQEEDWEDTDEAVSEAWEACGFQTLREDVFAYSAPIASKEDEDERRSNSPARLPEVQSGFFARARQESGRPLEVDVGLVGDETLSSAAIAKCEDLARAVDACLAAAALHARLANPTPIPDGGGGLAAALNAVALKCAEEAKATRFRPGLDARRLSCRIDVVAFAGDDAGVGDGAMPAGLEGFLRRALTERSSWAKPDEALADGDPSENAALAVERRLTRVAFRAVAGAYVVVDAKDLSNAPSTYLASVRVSTCQIHYHARQADVVALPKRRYGGPVPTGGRYGRRAPPPSRRDRGRQMSASSPKDKAPPSGDAVAAGLSTTIALAREKRGIVEEDGEDEAVARTLRCALSRASRVASQLRLLSALASTRHAHELLVPAGGGGHADVDVSPFSCELLSTIQVPLYSQRSWFRSPQDVIERLAKYLEETPSLMGKAAAPVVNRPRVYVLPRREKIVPATPADASDGSSCYARLWTPDQKRCELRIFGCRPFSDACAAACAAAFNEDVAVVARRALQSDFFADQGVERCASLNLDEDDLNALGAPSSVFRTSDVALEKGRSLGAAAAGLRRTASGYFSRDQFASRPVELKGSSDRWDALFPDRSGEGVRLCLAALPDKEPGFRAALCDLRLEDGVARASWALFGGDSSEHNLGNWLERVAARGALAARTRAAASRWLAQAAHSRLGARRLQSALKAAHRAGCGDARASRDSSISPPWALQTLAVKAQASFARDAGGAFSGNRGRADILRPRVTDGPWRVVACGRRTPADAPAIAIASIHGAKRSLYTFGVGDAAHDRLATSLGVAARRARDRQRDRDRRVAKATSARVNEEDAPRQRRRNRRRRRSNQRERKSDADAESYLAKASPWWGEPGSGIAAPLPRERPKTSSYQLGEDDSSSEDGTGRDQLPVLKRFDDVFVDDEEAATTATILRVAVRRPARKRRADHVHAYDEESDSSDGERRMKEDEHDCGPEATEVAEACACALAFRANVVLEWRAAGFELERTTAQSDLLRCDKTGGSLLLKVRLQRSGSAVKPLRRARSVGAVVEEEDTASRASWALVADVLASVDGSTRGGAGAAAKALLARAKVDQQATAFAARLAQAACRRGGLLQRRDAAVLLVADVLARRSSSQVTAHKLEDGAFATTWRAAPRQRDSSPKLSMALSRVFGMHSDADEAGAAWAVGAAARMPWSDEDDQTDTADDESESSGDDAAPVVERPPAPRAPFGVRLANRGAALVHVHGSRDVVSAYACGAHVSNDFWAACREVAARADARGAAANAASKLARAGAGALDRATLKRHASHFLRRPLSRWAPALTEVLRRRSVPWHDVLTVVAKARNVKLASTEGRRPSYTVPLITRNEACVAALVVVAATAETAARADVVAARNGPPLDAADLASIRRAARDVLAALLLRVDRVCAADRAQSPERIDRPRPRSWDNERPHLADIFKTSPELRRERDALYQSPAASDRSSPARRSPRDRRSPRRRRRSLSSGSEAAPPVPAVEAPPEGCVLA</sequence>
<feature type="compositionally biased region" description="Basic residues" evidence="1">
    <location>
        <begin position="2519"/>
        <end position="2533"/>
    </location>
</feature>
<protein>
    <submittedName>
        <fullName evidence="2">Uncharacterized protein</fullName>
    </submittedName>
</protein>
<feature type="compositionally biased region" description="Low complexity" evidence="1">
    <location>
        <begin position="2507"/>
        <end position="2518"/>
    </location>
</feature>
<feature type="region of interest" description="Disordered" evidence="1">
    <location>
        <begin position="2232"/>
        <end position="2268"/>
    </location>
</feature>
<feature type="compositionally biased region" description="Low complexity" evidence="1">
    <location>
        <begin position="534"/>
        <end position="543"/>
    </location>
</feature>
<feature type="region of interest" description="Disordered" evidence="1">
    <location>
        <begin position="2466"/>
        <end position="2557"/>
    </location>
</feature>
<evidence type="ECO:0000256" key="1">
    <source>
        <dbReference type="SAM" id="MobiDB-lite"/>
    </source>
</evidence>
<feature type="region of interest" description="Disordered" evidence="1">
    <location>
        <begin position="1985"/>
        <end position="2010"/>
    </location>
</feature>
<accession>A0A8J2SD27</accession>
<gene>
    <name evidence="2" type="ORF">PECAL_2P27480</name>
</gene>
<dbReference type="OrthoDB" id="10691314at2759"/>
<comment type="caution">
    <text evidence="2">The sequence shown here is derived from an EMBL/GenBank/DDBJ whole genome shotgun (WGS) entry which is preliminary data.</text>
</comment>
<reference evidence="2" key="1">
    <citation type="submission" date="2021-11" db="EMBL/GenBank/DDBJ databases">
        <authorList>
            <consortium name="Genoscope - CEA"/>
            <person name="William W."/>
        </authorList>
    </citation>
    <scope>NUCLEOTIDE SEQUENCE</scope>
</reference>
<feature type="region of interest" description="Disordered" evidence="1">
    <location>
        <begin position="464"/>
        <end position="513"/>
    </location>
</feature>
<feature type="compositionally biased region" description="Basic and acidic residues" evidence="1">
    <location>
        <begin position="2466"/>
        <end position="2503"/>
    </location>
</feature>
<proteinExistence type="predicted"/>
<organism evidence="2 3">
    <name type="scientific">Pelagomonas calceolata</name>
    <dbReference type="NCBI Taxonomy" id="35677"/>
    <lineage>
        <taxon>Eukaryota</taxon>
        <taxon>Sar</taxon>
        <taxon>Stramenopiles</taxon>
        <taxon>Ochrophyta</taxon>
        <taxon>Pelagophyceae</taxon>
        <taxon>Pelagomonadales</taxon>
        <taxon>Pelagomonadaceae</taxon>
        <taxon>Pelagomonas</taxon>
    </lineage>
</organism>
<feature type="region of interest" description="Disordered" evidence="1">
    <location>
        <begin position="534"/>
        <end position="589"/>
    </location>
</feature>
<dbReference type="EMBL" id="CAKKNE010000002">
    <property type="protein sequence ID" value="CAH0369620.1"/>
    <property type="molecule type" value="Genomic_DNA"/>
</dbReference>
<dbReference type="Proteomes" id="UP000789595">
    <property type="component" value="Unassembled WGS sequence"/>
</dbReference>
<evidence type="ECO:0000313" key="3">
    <source>
        <dbReference type="Proteomes" id="UP000789595"/>
    </source>
</evidence>
<feature type="region of interest" description="Disordered" evidence="1">
    <location>
        <begin position="1317"/>
        <end position="1360"/>
    </location>
</feature>
<feature type="compositionally biased region" description="Basic residues" evidence="1">
    <location>
        <begin position="1880"/>
        <end position="1890"/>
    </location>
</feature>
<name>A0A8J2SD27_9STRA</name>
<feature type="compositionally biased region" description="Low complexity" evidence="1">
    <location>
        <begin position="2534"/>
        <end position="2557"/>
    </location>
</feature>
<feature type="compositionally biased region" description="Basic and acidic residues" evidence="1">
    <location>
        <begin position="2001"/>
        <end position="2010"/>
    </location>
</feature>